<feature type="region of interest" description="Disordered" evidence="1">
    <location>
        <begin position="134"/>
        <end position="153"/>
    </location>
</feature>
<name>A0A518FP40_9PLAN</name>
<evidence type="ECO:0000313" key="3">
    <source>
        <dbReference type="Proteomes" id="UP000320839"/>
    </source>
</evidence>
<dbReference type="Proteomes" id="UP000320839">
    <property type="component" value="Chromosome"/>
</dbReference>
<dbReference type="AlphaFoldDB" id="A0A518FP40"/>
<dbReference type="OrthoDB" id="288856at2"/>
<accession>A0A518FP40</accession>
<dbReference type="EMBL" id="CP036317">
    <property type="protein sequence ID" value="QDV18118.1"/>
    <property type="molecule type" value="Genomic_DNA"/>
</dbReference>
<evidence type="ECO:0008006" key="4">
    <source>
        <dbReference type="Google" id="ProtNLM"/>
    </source>
</evidence>
<gene>
    <name evidence="2" type="ORF">Pan153_27750</name>
</gene>
<protein>
    <recommendedName>
        <fullName evidence="4">Carboxypeptidase regulatory-like domain-containing protein</fullName>
    </recommendedName>
</protein>
<evidence type="ECO:0000256" key="1">
    <source>
        <dbReference type="SAM" id="MobiDB-lite"/>
    </source>
</evidence>
<evidence type="ECO:0000313" key="2">
    <source>
        <dbReference type="EMBL" id="QDV18118.1"/>
    </source>
</evidence>
<proteinExistence type="predicted"/>
<dbReference type="RefSeq" id="WP_145456297.1">
    <property type="nucleotide sequence ID" value="NZ_CP036317.1"/>
</dbReference>
<reference evidence="2 3" key="1">
    <citation type="submission" date="2019-02" db="EMBL/GenBank/DDBJ databases">
        <title>Deep-cultivation of Planctomycetes and their phenomic and genomic characterization uncovers novel biology.</title>
        <authorList>
            <person name="Wiegand S."/>
            <person name="Jogler M."/>
            <person name="Boedeker C."/>
            <person name="Pinto D."/>
            <person name="Vollmers J."/>
            <person name="Rivas-Marin E."/>
            <person name="Kohn T."/>
            <person name="Peeters S.H."/>
            <person name="Heuer A."/>
            <person name="Rast P."/>
            <person name="Oberbeckmann S."/>
            <person name="Bunk B."/>
            <person name="Jeske O."/>
            <person name="Meyerdierks A."/>
            <person name="Storesund J.E."/>
            <person name="Kallscheuer N."/>
            <person name="Luecker S."/>
            <person name="Lage O.M."/>
            <person name="Pohl T."/>
            <person name="Merkel B.J."/>
            <person name="Hornburger P."/>
            <person name="Mueller R.-W."/>
            <person name="Bruemmer F."/>
            <person name="Labrenz M."/>
            <person name="Spormann A.M."/>
            <person name="Op den Camp H."/>
            <person name="Overmann J."/>
            <person name="Amann R."/>
            <person name="Jetten M.S.M."/>
            <person name="Mascher T."/>
            <person name="Medema M.H."/>
            <person name="Devos D.P."/>
            <person name="Kaster A.-K."/>
            <person name="Ovreas L."/>
            <person name="Rohde M."/>
            <person name="Galperin M.Y."/>
            <person name="Jogler C."/>
        </authorList>
    </citation>
    <scope>NUCLEOTIDE SEQUENCE [LARGE SCALE GENOMIC DNA]</scope>
    <source>
        <strain evidence="2 3">Pan153</strain>
    </source>
</reference>
<organism evidence="2 3">
    <name type="scientific">Gimesia panareensis</name>
    <dbReference type="NCBI Taxonomy" id="2527978"/>
    <lineage>
        <taxon>Bacteria</taxon>
        <taxon>Pseudomonadati</taxon>
        <taxon>Planctomycetota</taxon>
        <taxon>Planctomycetia</taxon>
        <taxon>Planctomycetales</taxon>
        <taxon>Planctomycetaceae</taxon>
        <taxon>Gimesia</taxon>
    </lineage>
</organism>
<sequence length="175" mass="19335">MGSRRDQFFHFVTGRKQFSPGQNHQPVSSLNPLRRGVFLCLLALLSGCGSDGMEDARTVFPVTGVVLYQDQPITDGMVSLTPVNPPSDDKQFFNPRGTVDESGKFQITTYEKGDGAPPGEYKVSFTWVGSLEGVSEDEEDKLPEKLPRKYTNPETSGITITVKEHNNLLSPIELK</sequence>